<dbReference type="PANTHER" id="PTHR46663">
    <property type="entry name" value="DIGUANYLATE CYCLASE DGCT-RELATED"/>
    <property type="match status" value="1"/>
</dbReference>
<feature type="domain" description="GGDEF" evidence="2">
    <location>
        <begin position="106"/>
        <end position="235"/>
    </location>
</feature>
<dbReference type="AlphaFoldDB" id="A0A1H4BG46"/>
<evidence type="ECO:0000313" key="4">
    <source>
        <dbReference type="Proteomes" id="UP000198773"/>
    </source>
</evidence>
<dbReference type="InterPro" id="IPR000160">
    <property type="entry name" value="GGDEF_dom"/>
</dbReference>
<keyword evidence="4" id="KW-1185">Reference proteome</keyword>
<dbReference type="FunFam" id="3.30.70.270:FF:000001">
    <property type="entry name" value="Diguanylate cyclase domain protein"/>
    <property type="match status" value="1"/>
</dbReference>
<dbReference type="CDD" id="cd01949">
    <property type="entry name" value="GGDEF"/>
    <property type="match status" value="1"/>
</dbReference>
<dbReference type="InterPro" id="IPR043128">
    <property type="entry name" value="Rev_trsase/Diguanyl_cyclase"/>
</dbReference>
<proteinExistence type="predicted"/>
<dbReference type="InterPro" id="IPR052163">
    <property type="entry name" value="DGC-Regulatory_Protein"/>
</dbReference>
<organism evidence="3 4">
    <name type="scientific">Alkalimonas amylolytica</name>
    <dbReference type="NCBI Taxonomy" id="152573"/>
    <lineage>
        <taxon>Bacteria</taxon>
        <taxon>Pseudomonadati</taxon>
        <taxon>Pseudomonadota</taxon>
        <taxon>Gammaproteobacteria</taxon>
        <taxon>Alkalimonas</taxon>
    </lineage>
</organism>
<protein>
    <submittedName>
        <fullName evidence="3">Diguanylate cyclase (GGDEF) domain-containing protein</fullName>
    </submittedName>
</protein>
<dbReference type="EMBL" id="FNRM01000003">
    <property type="protein sequence ID" value="SEA47185.1"/>
    <property type="molecule type" value="Genomic_DNA"/>
</dbReference>
<reference evidence="3 4" key="1">
    <citation type="submission" date="2016-10" db="EMBL/GenBank/DDBJ databases">
        <authorList>
            <person name="de Groot N.N."/>
        </authorList>
    </citation>
    <scope>NUCLEOTIDE SEQUENCE [LARGE SCALE GENOMIC DNA]</scope>
    <source>
        <strain evidence="3 4">CGMCC 1.3430</strain>
    </source>
</reference>
<name>A0A1H4BG46_ALKAM</name>
<comment type="cofactor">
    <cofactor evidence="1">
        <name>Mg(2+)</name>
        <dbReference type="ChEBI" id="CHEBI:18420"/>
    </cofactor>
</comment>
<dbReference type="Gene3D" id="3.30.70.270">
    <property type="match status" value="1"/>
</dbReference>
<evidence type="ECO:0000313" key="3">
    <source>
        <dbReference type="EMBL" id="SEA47185.1"/>
    </source>
</evidence>
<dbReference type="InterPro" id="IPR029787">
    <property type="entry name" value="Nucleotide_cyclase"/>
</dbReference>
<dbReference type="NCBIfam" id="TIGR00254">
    <property type="entry name" value="GGDEF"/>
    <property type="match status" value="1"/>
</dbReference>
<dbReference type="PANTHER" id="PTHR46663:SF2">
    <property type="entry name" value="GGDEF DOMAIN-CONTAINING PROTEIN"/>
    <property type="match status" value="1"/>
</dbReference>
<dbReference type="SUPFAM" id="SSF55073">
    <property type="entry name" value="Nucleotide cyclase"/>
    <property type="match status" value="1"/>
</dbReference>
<gene>
    <name evidence="3" type="ORF">SAMN04488051_103347</name>
</gene>
<dbReference type="PROSITE" id="PS50887">
    <property type="entry name" value="GGDEF"/>
    <property type="match status" value="1"/>
</dbReference>
<dbReference type="Pfam" id="PF00990">
    <property type="entry name" value="GGDEF"/>
    <property type="match status" value="1"/>
</dbReference>
<accession>A0A1H4BG46</accession>
<evidence type="ECO:0000259" key="2">
    <source>
        <dbReference type="PROSITE" id="PS50887"/>
    </source>
</evidence>
<evidence type="ECO:0000256" key="1">
    <source>
        <dbReference type="ARBA" id="ARBA00001946"/>
    </source>
</evidence>
<dbReference type="STRING" id="152573.SAMN04488051_103347"/>
<dbReference type="SMART" id="SM00267">
    <property type="entry name" value="GGDEF"/>
    <property type="match status" value="1"/>
</dbReference>
<dbReference type="GO" id="GO:0003824">
    <property type="term" value="F:catalytic activity"/>
    <property type="evidence" value="ECO:0007669"/>
    <property type="project" value="UniProtKB-ARBA"/>
</dbReference>
<sequence>MNESKLATPAVLQLQLNQLASDMVQMRCEAVVQQKFWYQQQLRMEQDNQLLSLALLQSGALHTSTQARLQQLSCDNQYDALTQTLNRNIMLDRIGHAISMAKRQHKQFALLFIDLDNFKPINDLHGHSAGDDALKQVSQRILSAIRSSDAVSRHGGDEFLVLLTEVKNRADVIAFTRKLGKSLTKPYQIHGHEIKLSASIGIALYPDHASTAETLISYADAGMYKAKHQGGGRAC</sequence>
<dbReference type="RefSeq" id="WP_171907577.1">
    <property type="nucleotide sequence ID" value="NZ_FNRM01000003.1"/>
</dbReference>
<dbReference type="Proteomes" id="UP000198773">
    <property type="component" value="Unassembled WGS sequence"/>
</dbReference>